<evidence type="ECO:0000313" key="3">
    <source>
        <dbReference type="Proteomes" id="UP001303889"/>
    </source>
</evidence>
<proteinExistence type="predicted"/>
<protein>
    <submittedName>
        <fullName evidence="2">Uncharacterized protein</fullName>
    </submittedName>
</protein>
<gene>
    <name evidence="2" type="ORF">C8A05DRAFT_35851</name>
</gene>
<dbReference type="AlphaFoldDB" id="A0AAN6MGY5"/>
<sequence length="203" mass="22525">MVQAQFIFAGVGTLKNHSERNITQSLHAKEVVFWSKNKTRVKIAAFFSRLKPSSENRYGHAHGCHALFNGGRKVGNLEGCRFEPVPCSELSDAGKGNYAVVFYLEDAPPVGQRSDSAALGRPGKRNTTPPGRNTMAYAGGVDVGTPLKHGDYWHLEGQDDSKMTQEELLRHCANGGLRKSTWNWKDPRVADDKAAWVYERLKP</sequence>
<name>A0AAN6MGY5_9PEZI</name>
<dbReference type="EMBL" id="MU855664">
    <property type="protein sequence ID" value="KAK3900510.1"/>
    <property type="molecule type" value="Genomic_DNA"/>
</dbReference>
<reference evidence="2" key="2">
    <citation type="submission" date="2023-05" db="EMBL/GenBank/DDBJ databases">
        <authorList>
            <consortium name="Lawrence Berkeley National Laboratory"/>
            <person name="Steindorff A."/>
            <person name="Hensen N."/>
            <person name="Bonometti L."/>
            <person name="Westerberg I."/>
            <person name="Brannstrom I.O."/>
            <person name="Guillou S."/>
            <person name="Cros-Aarteil S."/>
            <person name="Calhoun S."/>
            <person name="Haridas S."/>
            <person name="Kuo A."/>
            <person name="Mondo S."/>
            <person name="Pangilinan J."/>
            <person name="Riley R."/>
            <person name="Labutti K."/>
            <person name="Andreopoulos B."/>
            <person name="Lipzen A."/>
            <person name="Chen C."/>
            <person name="Yanf M."/>
            <person name="Daum C."/>
            <person name="Ng V."/>
            <person name="Clum A."/>
            <person name="Ohm R."/>
            <person name="Martin F."/>
            <person name="Silar P."/>
            <person name="Natvig D."/>
            <person name="Lalanne C."/>
            <person name="Gautier V."/>
            <person name="Ament-Velasquez S.L."/>
            <person name="Kruys A."/>
            <person name="Hutchinson M.I."/>
            <person name="Powell A.J."/>
            <person name="Barry K."/>
            <person name="Miller A.N."/>
            <person name="Grigoriev I.V."/>
            <person name="Debuchy R."/>
            <person name="Gladieux P."/>
            <person name="Thoren M.H."/>
            <person name="Johannesson H."/>
        </authorList>
    </citation>
    <scope>NUCLEOTIDE SEQUENCE</scope>
    <source>
        <strain evidence="2">CBS 103.79</strain>
    </source>
</reference>
<keyword evidence="3" id="KW-1185">Reference proteome</keyword>
<dbReference type="Proteomes" id="UP001303889">
    <property type="component" value="Unassembled WGS sequence"/>
</dbReference>
<evidence type="ECO:0000313" key="2">
    <source>
        <dbReference type="EMBL" id="KAK3900510.1"/>
    </source>
</evidence>
<feature type="region of interest" description="Disordered" evidence="1">
    <location>
        <begin position="111"/>
        <end position="133"/>
    </location>
</feature>
<comment type="caution">
    <text evidence="2">The sequence shown here is derived from an EMBL/GenBank/DDBJ whole genome shotgun (WGS) entry which is preliminary data.</text>
</comment>
<reference evidence="2" key="1">
    <citation type="journal article" date="2023" name="Mol. Phylogenet. Evol.">
        <title>Genome-scale phylogeny and comparative genomics of the fungal order Sordariales.</title>
        <authorList>
            <person name="Hensen N."/>
            <person name="Bonometti L."/>
            <person name="Westerberg I."/>
            <person name="Brannstrom I.O."/>
            <person name="Guillou S."/>
            <person name="Cros-Aarteil S."/>
            <person name="Calhoun S."/>
            <person name="Haridas S."/>
            <person name="Kuo A."/>
            <person name="Mondo S."/>
            <person name="Pangilinan J."/>
            <person name="Riley R."/>
            <person name="LaButti K."/>
            <person name="Andreopoulos B."/>
            <person name="Lipzen A."/>
            <person name="Chen C."/>
            <person name="Yan M."/>
            <person name="Daum C."/>
            <person name="Ng V."/>
            <person name="Clum A."/>
            <person name="Steindorff A."/>
            <person name="Ohm R.A."/>
            <person name="Martin F."/>
            <person name="Silar P."/>
            <person name="Natvig D.O."/>
            <person name="Lalanne C."/>
            <person name="Gautier V."/>
            <person name="Ament-Velasquez S.L."/>
            <person name="Kruys A."/>
            <person name="Hutchinson M.I."/>
            <person name="Powell A.J."/>
            <person name="Barry K."/>
            <person name="Miller A.N."/>
            <person name="Grigoriev I.V."/>
            <person name="Debuchy R."/>
            <person name="Gladieux P."/>
            <person name="Hiltunen Thoren M."/>
            <person name="Johannesson H."/>
        </authorList>
    </citation>
    <scope>NUCLEOTIDE SEQUENCE</scope>
    <source>
        <strain evidence="2">CBS 103.79</strain>
    </source>
</reference>
<accession>A0AAN6MGY5</accession>
<evidence type="ECO:0000256" key="1">
    <source>
        <dbReference type="SAM" id="MobiDB-lite"/>
    </source>
</evidence>
<organism evidence="2 3">
    <name type="scientific">Staphylotrichum tortipilum</name>
    <dbReference type="NCBI Taxonomy" id="2831512"/>
    <lineage>
        <taxon>Eukaryota</taxon>
        <taxon>Fungi</taxon>
        <taxon>Dikarya</taxon>
        <taxon>Ascomycota</taxon>
        <taxon>Pezizomycotina</taxon>
        <taxon>Sordariomycetes</taxon>
        <taxon>Sordariomycetidae</taxon>
        <taxon>Sordariales</taxon>
        <taxon>Chaetomiaceae</taxon>
        <taxon>Staphylotrichum</taxon>
    </lineage>
</organism>